<dbReference type="Gene3D" id="3.30.465.10">
    <property type="match status" value="1"/>
</dbReference>
<evidence type="ECO:0000256" key="5">
    <source>
        <dbReference type="ARBA" id="ARBA00012385"/>
    </source>
</evidence>
<keyword evidence="13" id="KW-0443">Lipid metabolism</keyword>
<dbReference type="GO" id="GO:0071949">
    <property type="term" value="F:FAD binding"/>
    <property type="evidence" value="ECO:0007669"/>
    <property type="project" value="InterPro"/>
</dbReference>
<dbReference type="SUPFAM" id="SSF55103">
    <property type="entry name" value="FAD-linked oxidases, C-terminal domain"/>
    <property type="match status" value="1"/>
</dbReference>
<dbReference type="Gene3D" id="3.30.160.650">
    <property type="match status" value="1"/>
</dbReference>
<dbReference type="Gene3D" id="3.30.43.10">
    <property type="entry name" value="Uridine Diphospho-n-acetylenolpyruvylglucosamine Reductase, domain 2"/>
    <property type="match status" value="1"/>
</dbReference>
<evidence type="ECO:0000256" key="10">
    <source>
        <dbReference type="PIRSR" id="PIRSR625650-2"/>
    </source>
</evidence>
<dbReference type="InterPro" id="IPR016166">
    <property type="entry name" value="FAD-bd_PCMH"/>
</dbReference>
<evidence type="ECO:0000313" key="15">
    <source>
        <dbReference type="EMBL" id="KAF7382791.1"/>
    </source>
</evidence>
<evidence type="ECO:0000256" key="2">
    <source>
        <dbReference type="ARBA" id="ARBA00004670"/>
    </source>
</evidence>
<dbReference type="InterPro" id="IPR016169">
    <property type="entry name" value="FAD-bd_PCMH_sub2"/>
</dbReference>
<dbReference type="GO" id="GO:0005777">
    <property type="term" value="C:peroxisome"/>
    <property type="evidence" value="ECO:0007669"/>
    <property type="project" value="UniProtKB-SubCell"/>
</dbReference>
<evidence type="ECO:0000259" key="14">
    <source>
        <dbReference type="PROSITE" id="PS51387"/>
    </source>
</evidence>
<protein>
    <recommendedName>
        <fullName evidence="5 13">Alkylglycerone-phosphate synthase</fullName>
        <shortName evidence="13">Alkyl-DHAP synthase</shortName>
        <ecNumber evidence="5 13">2.5.1.26</ecNumber>
    </recommendedName>
</protein>
<evidence type="ECO:0000256" key="13">
    <source>
        <dbReference type="RuleBase" id="RU363113"/>
    </source>
</evidence>
<comment type="function">
    <text evidence="13">Catalyzes the exchange of an acyl for a long-chain alkyl group and the formation of the ether bond in the biosynthesis of ether phospholipids.</text>
</comment>
<feature type="binding site" evidence="10">
    <location>
        <position position="457"/>
    </location>
    <ligand>
        <name>substrate</name>
    </ligand>
</feature>
<dbReference type="InterPro" id="IPR006094">
    <property type="entry name" value="Oxid_FAD_bind_N"/>
</dbReference>
<comment type="similarity">
    <text evidence="3 13">Belongs to the FAD-binding oxidoreductase/transferase type 4 family.</text>
</comment>
<evidence type="ECO:0000313" key="16">
    <source>
        <dbReference type="Proteomes" id="UP000614350"/>
    </source>
</evidence>
<comment type="subunit">
    <text evidence="4 13">Homodimer.</text>
</comment>
<comment type="caution">
    <text evidence="15">The sequence shown here is derived from an EMBL/GenBank/DDBJ whole genome shotgun (WGS) entry which is preliminary data.</text>
</comment>
<dbReference type="GO" id="GO:0008609">
    <property type="term" value="F:alkylglycerone-phosphate synthase activity"/>
    <property type="evidence" value="ECO:0007669"/>
    <property type="project" value="UniProtKB-EC"/>
</dbReference>
<feature type="binding site" evidence="11">
    <location>
        <begin position="171"/>
        <end position="177"/>
    </location>
    <ligand>
        <name>FAD</name>
        <dbReference type="ChEBI" id="CHEBI:57692"/>
    </ligand>
</feature>
<evidence type="ECO:0000256" key="9">
    <source>
        <dbReference type="PIRSR" id="PIRSR625650-1"/>
    </source>
</evidence>
<evidence type="ECO:0000256" key="8">
    <source>
        <dbReference type="ARBA" id="ARBA00023140"/>
    </source>
</evidence>
<comment type="catalytic activity">
    <reaction evidence="13">
        <text>a long chain fatty alcohol + a 1-acylglycerone 3-phosphate = a 1-O-alkylglycerone 3-phosphate + a long-chain fatty acid + H(+)</text>
        <dbReference type="Rhea" id="RHEA:36171"/>
        <dbReference type="ChEBI" id="CHEBI:15378"/>
        <dbReference type="ChEBI" id="CHEBI:17135"/>
        <dbReference type="ChEBI" id="CHEBI:57534"/>
        <dbReference type="ChEBI" id="CHEBI:57560"/>
        <dbReference type="ChEBI" id="CHEBI:73315"/>
        <dbReference type="EC" id="2.5.1.26"/>
    </reaction>
</comment>
<gene>
    <name evidence="15" type="ORF">HZH66_013193</name>
</gene>
<keyword evidence="13" id="KW-0808">Transferase</keyword>
<feature type="site" description="Important for enzyme activity" evidence="12">
    <location>
        <position position="361"/>
    </location>
</feature>
<dbReference type="InterPro" id="IPR016164">
    <property type="entry name" value="FAD-linked_Oxase-like_C"/>
</dbReference>
<dbReference type="Gene3D" id="3.30.300.330">
    <property type="match status" value="1"/>
</dbReference>
<evidence type="ECO:0000256" key="7">
    <source>
        <dbReference type="ARBA" id="ARBA00022827"/>
    </source>
</evidence>
<dbReference type="AlphaFoldDB" id="A0A834J6D5"/>
<reference evidence="15" key="1">
    <citation type="journal article" date="2020" name="G3 (Bethesda)">
        <title>High-Quality Assemblies for Three Invasive Social Wasps from the &lt;i&gt;Vespula&lt;/i&gt; Genus.</title>
        <authorList>
            <person name="Harrop T.W.R."/>
            <person name="Guhlin J."/>
            <person name="McLaughlin G.M."/>
            <person name="Permina E."/>
            <person name="Stockwell P."/>
            <person name="Gilligan J."/>
            <person name="Le Lec M.F."/>
            <person name="Gruber M.A.M."/>
            <person name="Quinn O."/>
            <person name="Lovegrove M."/>
            <person name="Duncan E.J."/>
            <person name="Remnant E.J."/>
            <person name="Van Eeckhoven J."/>
            <person name="Graham B."/>
            <person name="Knapp R.A."/>
            <person name="Langford K.W."/>
            <person name="Kronenberg Z."/>
            <person name="Press M.O."/>
            <person name="Eacker S.M."/>
            <person name="Wilson-Rankin E.E."/>
            <person name="Purcell J."/>
            <person name="Lester P.J."/>
            <person name="Dearden P.K."/>
        </authorList>
    </citation>
    <scope>NUCLEOTIDE SEQUENCE</scope>
    <source>
        <strain evidence="15">Marl-1</strain>
    </source>
</reference>
<dbReference type="EC" id="2.5.1.26" evidence="5 13"/>
<feature type="binding site" evidence="11">
    <location>
        <begin position="253"/>
        <end position="256"/>
    </location>
    <ligand>
        <name>FAD</name>
        <dbReference type="ChEBI" id="CHEBI:57692"/>
    </ligand>
</feature>
<organism evidence="15 16">
    <name type="scientific">Vespula vulgaris</name>
    <name type="common">Yellow jacket</name>
    <name type="synonym">Wasp</name>
    <dbReference type="NCBI Taxonomy" id="7454"/>
    <lineage>
        <taxon>Eukaryota</taxon>
        <taxon>Metazoa</taxon>
        <taxon>Ecdysozoa</taxon>
        <taxon>Arthropoda</taxon>
        <taxon>Hexapoda</taxon>
        <taxon>Insecta</taxon>
        <taxon>Pterygota</taxon>
        <taxon>Neoptera</taxon>
        <taxon>Endopterygota</taxon>
        <taxon>Hymenoptera</taxon>
        <taxon>Apocrita</taxon>
        <taxon>Aculeata</taxon>
        <taxon>Vespoidea</taxon>
        <taxon>Vespidae</taxon>
        <taxon>Vespinae</taxon>
        <taxon>Vespula</taxon>
    </lineage>
</organism>
<sequence length="606" mass="68531">MSNKINTIISTKISENKSESTVPRNRQDVLKWNGWGYRDSQFRLNDNNIIEFSGGRYPIGNHKLPYFTHWVKDVFDIDFNSKITSQDIPTNFPESIISTELLDSINRLNIDHSLKGIDRLVRAHGHTLREIFILRHGMFKRIPDIILWPKCHEDVVKIVKICAEYQAVCIPFGGGTSVSGAAWCPMKERRTIISLDTTQMNQILWIDKENLIACAQAGIIGQDLERILRQHGLTSGHEPDSYEFSSLGGWVATRASGMKKNTYGNIEDLILRVRMVTGRTEDVEITLERGSLVPRSSCGPNFDHIILGSEGTLGCITEVIFKVRPLPRMTKYGSIVFPDFQSGLLAMRMIAKERCQPSSIRLMDNNQFQLGQMLRPESSWSSSILESLKHTYITRIKCFKWDRICVATLLFEGNTSEEVTAQEKKIYNIAKSYNGIPAGETNGERGYTLTFVIAYIRDLGLEYGVVSESFETSVAWNRTYSLCCNVKSRVAKECHARHIKYFMISSRITQTYDAGCCVYFYMALNYIGLENPVGVYEEIEEAAREEILANGGSLSHHHGVGKLRASFYPEAVGEAGVSLYRAAKAHLDPHDIFASRNLDPDYKSKL</sequence>
<dbReference type="InterPro" id="IPR004113">
    <property type="entry name" value="FAD-bd_oxidored_4_C"/>
</dbReference>
<evidence type="ECO:0000256" key="6">
    <source>
        <dbReference type="ARBA" id="ARBA00022630"/>
    </source>
</evidence>
<dbReference type="InterPro" id="IPR025650">
    <property type="entry name" value="Alkyl-DHAP_Synthase"/>
</dbReference>
<dbReference type="Gene3D" id="1.10.45.10">
    <property type="entry name" value="Vanillyl-alcohol Oxidase, Chain A, domain 4"/>
    <property type="match status" value="1"/>
</dbReference>
<feature type="domain" description="FAD-binding PCMH-type" evidence="14">
    <location>
        <begin position="139"/>
        <end position="326"/>
    </location>
</feature>
<dbReference type="PROSITE" id="PS51387">
    <property type="entry name" value="FAD_PCMH"/>
    <property type="match status" value="1"/>
</dbReference>
<dbReference type="Gene3D" id="3.30.70.3450">
    <property type="match status" value="1"/>
</dbReference>
<feature type="binding site" evidence="11">
    <location>
        <begin position="310"/>
        <end position="316"/>
    </location>
    <ligand>
        <name>FAD</name>
        <dbReference type="ChEBI" id="CHEBI:57692"/>
    </ligand>
</feature>
<evidence type="ECO:0000256" key="11">
    <source>
        <dbReference type="PIRSR" id="PIRSR625650-3"/>
    </source>
</evidence>
<dbReference type="EMBL" id="JACSEA010000018">
    <property type="protein sequence ID" value="KAF7382791.1"/>
    <property type="molecule type" value="Genomic_DNA"/>
</dbReference>
<dbReference type="InterPro" id="IPR016167">
    <property type="entry name" value="FAD-bd_PCMH_sub1"/>
</dbReference>
<keyword evidence="16" id="KW-1185">Reference proteome</keyword>
<keyword evidence="8 13" id="KW-0576">Peroxisome</keyword>
<proteinExistence type="inferred from homology"/>
<dbReference type="Pfam" id="PF02913">
    <property type="entry name" value="FAD-oxidase_C"/>
    <property type="match status" value="1"/>
</dbReference>
<dbReference type="PANTHER" id="PTHR46568:SF1">
    <property type="entry name" value="ALKYLDIHYDROXYACETONEPHOSPHATE SYNTHASE, PEROXISOMAL"/>
    <property type="match status" value="1"/>
</dbReference>
<dbReference type="SUPFAM" id="SSF56176">
    <property type="entry name" value="FAD-binding/transporter-associated domain-like"/>
    <property type="match status" value="1"/>
</dbReference>
<dbReference type="Proteomes" id="UP000614350">
    <property type="component" value="Unassembled WGS sequence"/>
</dbReference>
<keyword evidence="13" id="KW-0444">Lipid biosynthesis</keyword>
<evidence type="ECO:0000256" key="1">
    <source>
        <dbReference type="ARBA" id="ARBA00004275"/>
    </source>
</evidence>
<dbReference type="UniPathway" id="UPA00781"/>
<feature type="active site" description="Proton donor/acceptor" evidence="9">
    <location>
        <position position="519"/>
    </location>
</feature>
<dbReference type="Pfam" id="PF01565">
    <property type="entry name" value="FAD_binding_4"/>
    <property type="match status" value="1"/>
</dbReference>
<dbReference type="PANTHER" id="PTHR46568">
    <property type="entry name" value="ALKYLDIHYDROXYACETONEPHOSPHATE SYNTHASE, PEROXISOMAL"/>
    <property type="match status" value="1"/>
</dbReference>
<evidence type="ECO:0000256" key="4">
    <source>
        <dbReference type="ARBA" id="ARBA00011738"/>
    </source>
</evidence>
<dbReference type="InterPro" id="IPR016171">
    <property type="entry name" value="Vanillyl_alc_oxidase_C-sub2"/>
</dbReference>
<comment type="pathway">
    <text evidence="2 13">Glycerolipid metabolism; ether lipid biosynthesis.</text>
</comment>
<keyword evidence="7 11" id="KW-0274">FAD</keyword>
<dbReference type="GO" id="GO:0008611">
    <property type="term" value="P:ether lipid biosynthetic process"/>
    <property type="evidence" value="ECO:0007669"/>
    <property type="project" value="UniProtKB-UniPathway"/>
</dbReference>
<evidence type="ECO:0000256" key="3">
    <source>
        <dbReference type="ARBA" id="ARBA00008000"/>
    </source>
</evidence>
<keyword evidence="6 13" id="KW-0285">Flavoprotein</keyword>
<comment type="subcellular location">
    <subcellularLocation>
        <location evidence="1 13">Peroxisome</location>
    </subcellularLocation>
</comment>
<comment type="cofactor">
    <cofactor evidence="11 13">
        <name>FAD</name>
        <dbReference type="ChEBI" id="CHEBI:57692"/>
    </cofactor>
</comment>
<evidence type="ECO:0000256" key="12">
    <source>
        <dbReference type="PIRSR" id="PIRSR625650-4"/>
    </source>
</evidence>
<dbReference type="InterPro" id="IPR036318">
    <property type="entry name" value="FAD-bd_PCMH-like_sf"/>
</dbReference>
<name>A0A834J6D5_VESVU</name>
<accession>A0A834J6D5</accession>